<dbReference type="OrthoDB" id="71876at2"/>
<name>A0A7W9A597_9CAUL</name>
<keyword evidence="3" id="KW-1185">Reference proteome</keyword>
<dbReference type="Proteomes" id="UP000548978">
    <property type="component" value="Unassembled WGS sequence"/>
</dbReference>
<feature type="signal peptide" evidence="1">
    <location>
        <begin position="1"/>
        <end position="26"/>
    </location>
</feature>
<evidence type="ECO:0000313" key="3">
    <source>
        <dbReference type="Proteomes" id="UP000548978"/>
    </source>
</evidence>
<evidence type="ECO:0000313" key="2">
    <source>
        <dbReference type="EMBL" id="MBB5661280.1"/>
    </source>
</evidence>
<accession>A0A7W9A597</accession>
<dbReference type="Gene3D" id="2.60.120.380">
    <property type="match status" value="1"/>
</dbReference>
<keyword evidence="1" id="KW-0732">Signal</keyword>
<proteinExistence type="predicted"/>
<dbReference type="EMBL" id="JACIJB010000009">
    <property type="protein sequence ID" value="MBB5661280.1"/>
    <property type="molecule type" value="Genomic_DNA"/>
</dbReference>
<organism evidence="2 3">
    <name type="scientific">Brevundimonas halotolerans</name>
    <dbReference type="NCBI Taxonomy" id="69670"/>
    <lineage>
        <taxon>Bacteria</taxon>
        <taxon>Pseudomonadati</taxon>
        <taxon>Pseudomonadota</taxon>
        <taxon>Alphaproteobacteria</taxon>
        <taxon>Caulobacterales</taxon>
        <taxon>Caulobacteraceae</taxon>
        <taxon>Brevundimonas</taxon>
    </lineage>
</organism>
<dbReference type="RefSeq" id="WP_123288513.1">
    <property type="nucleotide sequence ID" value="NZ_JACIJB010000009.1"/>
</dbReference>
<feature type="chain" id="PRO_5031306234" evidence="1">
    <location>
        <begin position="27"/>
        <end position="146"/>
    </location>
</feature>
<sequence length="146" mass="15099">MNRIFAAASAAVGLAALALAPTAAQAQDPTGAAMVDYLFEQVENEFGFSSTASQAGRQSAGNVQTVTFNLSAGGTYVLIGACDENCSDLDMIVRDSSGNEVGRDEEPDDVPMVIVDGARGGRYTVDVGMVTCQGSCNWGVRAYSAD</sequence>
<comment type="caution">
    <text evidence="2">The sequence shown here is derived from an EMBL/GenBank/DDBJ whole genome shotgun (WGS) entry which is preliminary data.</text>
</comment>
<evidence type="ECO:0000256" key="1">
    <source>
        <dbReference type="SAM" id="SignalP"/>
    </source>
</evidence>
<protein>
    <submittedName>
        <fullName evidence="2">Uncharacterized protein</fullName>
    </submittedName>
</protein>
<gene>
    <name evidence="2" type="ORF">FHS65_002040</name>
</gene>
<reference evidence="2 3" key="1">
    <citation type="submission" date="2020-08" db="EMBL/GenBank/DDBJ databases">
        <title>Genomic Encyclopedia of Type Strains, Phase IV (KMG-IV): sequencing the most valuable type-strain genomes for metagenomic binning, comparative biology and taxonomic classification.</title>
        <authorList>
            <person name="Goeker M."/>
        </authorList>
    </citation>
    <scope>NUCLEOTIDE SEQUENCE [LARGE SCALE GENOMIC DNA]</scope>
    <source>
        <strain evidence="2 3">DSM 24448</strain>
    </source>
</reference>
<dbReference type="AlphaFoldDB" id="A0A7W9A597"/>